<dbReference type="InterPro" id="IPR032466">
    <property type="entry name" value="Metal_Hydrolase"/>
</dbReference>
<evidence type="ECO:0000259" key="7">
    <source>
        <dbReference type="Pfam" id="PF12890"/>
    </source>
</evidence>
<dbReference type="UniPathway" id="UPA00070">
    <property type="reaction ID" value="UER00117"/>
</dbReference>
<evidence type="ECO:0000256" key="1">
    <source>
        <dbReference type="ARBA" id="ARBA00002368"/>
    </source>
</evidence>
<dbReference type="SUPFAM" id="SSF51338">
    <property type="entry name" value="Composite domain of metallo-dependent hydrolases"/>
    <property type="match status" value="1"/>
</dbReference>
<feature type="domain" description="Dihydroorotase catalytic" evidence="7">
    <location>
        <begin position="48"/>
        <end position="237"/>
    </location>
</feature>
<dbReference type="SUPFAM" id="SSF51556">
    <property type="entry name" value="Metallo-dependent hydrolases"/>
    <property type="match status" value="1"/>
</dbReference>
<evidence type="ECO:0000256" key="3">
    <source>
        <dbReference type="ARBA" id="ARBA00022723"/>
    </source>
</evidence>
<comment type="pathway">
    <text evidence="6">Pyrimidine metabolism; UMP biosynthesis via de novo pathway; (S)-dihydroorotate from bicarbonate: step 3/3.</text>
</comment>
<dbReference type="OrthoDB" id="9765462at2"/>
<dbReference type="STRING" id="46224.B4102_1258"/>
<sequence>MNYIIKNGKILAGNGKQMQADIRIHNGVIKEIGEQLEIYDETIFDANGSLLTPGFIDLHIHLREPGGEHKETIETGTMAAAKGGFTTVACMPNTKPVPDTPEQMQWLMNRIEETAHVKVLPYAAITKGQLGEELTNFAGLKENGAFAFTDDGVGVQTASTMFEAMKRAAALNMAVVAHCEDNSLIYGGAVHEGDFSKKHDIPGIPSVCESVHIARDILLAEAAGCHYHVCHISTKESVRLVRDAKRAGIHVTAEVTPHHLLLCDEDIPSLDTNYKMNPPLRGKEDREALLEGLLDGTIDFIATDHAPHTSEEKSKGMSSAPFGIVGLETAFPLLYTHFVETGIFTLNQLVDWLTIAPAKAFQLSSGRLEVGAAADIALINLEKEMAINPLEFESKGKNAPFTGWHCKGWPVATFVDGELKWNEGGAGK</sequence>
<dbReference type="GO" id="GO:0044205">
    <property type="term" value="P:'de novo' UMP biosynthetic process"/>
    <property type="evidence" value="ECO:0007669"/>
    <property type="project" value="UniProtKB-UniRule"/>
</dbReference>
<dbReference type="GO" id="GO:0004038">
    <property type="term" value="F:allantoinase activity"/>
    <property type="evidence" value="ECO:0007669"/>
    <property type="project" value="TreeGrafter"/>
</dbReference>
<evidence type="ECO:0000256" key="5">
    <source>
        <dbReference type="ARBA" id="ARBA00022975"/>
    </source>
</evidence>
<comment type="catalytic activity">
    <reaction evidence="6">
        <text>(S)-dihydroorotate + H2O = N-carbamoyl-L-aspartate + H(+)</text>
        <dbReference type="Rhea" id="RHEA:24296"/>
        <dbReference type="ChEBI" id="CHEBI:15377"/>
        <dbReference type="ChEBI" id="CHEBI:15378"/>
        <dbReference type="ChEBI" id="CHEBI:30864"/>
        <dbReference type="ChEBI" id="CHEBI:32814"/>
        <dbReference type="EC" id="3.5.2.3"/>
    </reaction>
</comment>
<dbReference type="InterPro" id="IPR002195">
    <property type="entry name" value="Dihydroorotase_CS"/>
</dbReference>
<keyword evidence="3 6" id="KW-0479">Metal-binding</keyword>
<feature type="binding site" evidence="6">
    <location>
        <position position="151"/>
    </location>
    <ligand>
        <name>Zn(2+)</name>
        <dbReference type="ChEBI" id="CHEBI:29105"/>
        <label>2</label>
    </ligand>
</feature>
<dbReference type="GO" id="GO:0004151">
    <property type="term" value="F:dihydroorotase activity"/>
    <property type="evidence" value="ECO:0007669"/>
    <property type="project" value="UniProtKB-UniRule"/>
</dbReference>
<dbReference type="InterPro" id="IPR004722">
    <property type="entry name" value="DHOase"/>
</dbReference>
<keyword evidence="9" id="KW-1185">Reference proteome</keyword>
<feature type="binding site" evidence="6">
    <location>
        <position position="61"/>
    </location>
    <ligand>
        <name>Zn(2+)</name>
        <dbReference type="ChEBI" id="CHEBI:29105"/>
        <label>1</label>
    </ligand>
</feature>
<dbReference type="PANTHER" id="PTHR43668:SF2">
    <property type="entry name" value="ALLANTOINASE"/>
    <property type="match status" value="1"/>
</dbReference>
<feature type="active site" evidence="6">
    <location>
        <position position="304"/>
    </location>
</feature>
<dbReference type="PATRIC" id="fig|46224.3.peg.2493"/>
<comment type="caution">
    <text evidence="8">The sequence shown here is derived from an EMBL/GenBank/DDBJ whole genome shotgun (WGS) entry which is preliminary data.</text>
</comment>
<feature type="binding site" evidence="6">
    <location>
        <position position="231"/>
    </location>
    <ligand>
        <name>Zn(2+)</name>
        <dbReference type="ChEBI" id="CHEBI:29105"/>
        <label>2</label>
    </ligand>
</feature>
<dbReference type="AlphaFoldDB" id="A0A150L867"/>
<feature type="binding site" evidence="6">
    <location>
        <begin position="61"/>
        <end position="63"/>
    </location>
    <ligand>
        <name>substrate</name>
    </ligand>
</feature>
<comment type="cofactor">
    <cofactor evidence="6">
        <name>Zn(2+)</name>
        <dbReference type="ChEBI" id="CHEBI:29105"/>
    </cofactor>
    <text evidence="6">Binds 2 Zn(2+) ions per subunit.</text>
</comment>
<dbReference type="PROSITE" id="PS00482">
    <property type="entry name" value="DIHYDROOROTASE_1"/>
    <property type="match status" value="1"/>
</dbReference>
<gene>
    <name evidence="6" type="primary">pyrC</name>
    <name evidence="8" type="ORF">B4102_1258</name>
</gene>
<feature type="binding site" evidence="6">
    <location>
        <position position="308"/>
    </location>
    <ligand>
        <name>substrate</name>
    </ligand>
</feature>
<dbReference type="Gene3D" id="2.30.40.10">
    <property type="entry name" value="Urease, subunit C, domain 1"/>
    <property type="match status" value="1"/>
</dbReference>
<feature type="binding site" evidence="6">
    <location>
        <position position="59"/>
    </location>
    <ligand>
        <name>Zn(2+)</name>
        <dbReference type="ChEBI" id="CHEBI:29105"/>
        <label>1</label>
    </ligand>
</feature>
<dbReference type="CDD" id="cd01317">
    <property type="entry name" value="DHOase_IIa"/>
    <property type="match status" value="1"/>
</dbReference>
<dbReference type="InterPro" id="IPR011059">
    <property type="entry name" value="Metal-dep_hydrolase_composite"/>
</dbReference>
<organism evidence="8 9">
    <name type="scientific">Heyndrickxia sporothermodurans</name>
    <dbReference type="NCBI Taxonomy" id="46224"/>
    <lineage>
        <taxon>Bacteria</taxon>
        <taxon>Bacillati</taxon>
        <taxon>Bacillota</taxon>
        <taxon>Bacilli</taxon>
        <taxon>Bacillales</taxon>
        <taxon>Bacillaceae</taxon>
        <taxon>Heyndrickxia</taxon>
    </lineage>
</organism>
<dbReference type="HAMAP" id="MF_00220_B">
    <property type="entry name" value="PyrC_classI_B"/>
    <property type="match status" value="1"/>
</dbReference>
<name>A0A150L867_9BACI</name>
<feature type="binding site" evidence="6">
    <location>
        <begin position="322"/>
        <end position="323"/>
    </location>
    <ligand>
        <name>substrate</name>
    </ligand>
</feature>
<evidence type="ECO:0000313" key="9">
    <source>
        <dbReference type="Proteomes" id="UP000075666"/>
    </source>
</evidence>
<dbReference type="GO" id="GO:0008270">
    <property type="term" value="F:zinc ion binding"/>
    <property type="evidence" value="ECO:0007669"/>
    <property type="project" value="UniProtKB-UniRule"/>
</dbReference>
<dbReference type="RefSeq" id="WP_066230125.1">
    <property type="nucleotide sequence ID" value="NZ_LQYN01000034.1"/>
</dbReference>
<dbReference type="InterPro" id="IPR024403">
    <property type="entry name" value="DHOase_cat"/>
</dbReference>
<dbReference type="PROSITE" id="PS00483">
    <property type="entry name" value="DIHYDROOROTASE_2"/>
    <property type="match status" value="1"/>
</dbReference>
<proteinExistence type="inferred from homology"/>
<keyword evidence="6" id="KW-0862">Zinc</keyword>
<dbReference type="Proteomes" id="UP000075666">
    <property type="component" value="Unassembled WGS sequence"/>
</dbReference>
<feature type="binding site" evidence="6">
    <location>
        <position position="151"/>
    </location>
    <ligand>
        <name>Zn(2+)</name>
        <dbReference type="ChEBI" id="CHEBI:29105"/>
        <label>1</label>
    </ligand>
</feature>
<dbReference type="Pfam" id="PF12890">
    <property type="entry name" value="DHOase"/>
    <property type="match status" value="1"/>
</dbReference>
<accession>A0A150L867</accession>
<dbReference type="GO" id="GO:0006145">
    <property type="term" value="P:purine nucleobase catabolic process"/>
    <property type="evidence" value="ECO:0007669"/>
    <property type="project" value="TreeGrafter"/>
</dbReference>
<evidence type="ECO:0000256" key="2">
    <source>
        <dbReference type="ARBA" id="ARBA00010286"/>
    </source>
</evidence>
<dbReference type="InterPro" id="IPR050138">
    <property type="entry name" value="DHOase/Allantoinase_Hydrolase"/>
</dbReference>
<protein>
    <recommendedName>
        <fullName evidence="6">Dihydroorotase</fullName>
        <shortName evidence="6">DHOase</shortName>
        <ecNumber evidence="6">3.5.2.3</ecNumber>
    </recommendedName>
</protein>
<reference evidence="8 9" key="1">
    <citation type="submission" date="2016-01" db="EMBL/GenBank/DDBJ databases">
        <title>Genome Sequences of Twelve Sporeforming Bacillus Species Isolated from Foods.</title>
        <authorList>
            <person name="Berendsen E.M."/>
            <person name="Wells-Bennik M.H."/>
            <person name="Krawcyk A.O."/>
            <person name="De Jong A."/>
            <person name="Holsappel S."/>
            <person name="Eijlander R.T."/>
            <person name="Kuipers O.P."/>
        </authorList>
    </citation>
    <scope>NUCLEOTIDE SEQUENCE [LARGE SCALE GENOMIC DNA]</scope>
    <source>
        <strain evidence="8 9">B4102</strain>
    </source>
</reference>
<dbReference type="NCBIfam" id="NF006837">
    <property type="entry name" value="PRK09357.1-2"/>
    <property type="match status" value="1"/>
</dbReference>
<keyword evidence="5 6" id="KW-0665">Pyrimidine biosynthesis</keyword>
<dbReference type="Gene3D" id="3.20.20.140">
    <property type="entry name" value="Metal-dependent hydrolases"/>
    <property type="match status" value="1"/>
</dbReference>
<keyword evidence="4 6" id="KW-0378">Hydrolase</keyword>
<evidence type="ECO:0000256" key="4">
    <source>
        <dbReference type="ARBA" id="ARBA00022801"/>
    </source>
</evidence>
<evidence type="ECO:0000313" key="8">
    <source>
        <dbReference type="EMBL" id="KYD08176.1"/>
    </source>
</evidence>
<feature type="binding site" evidence="6">
    <location>
        <position position="304"/>
    </location>
    <ligand>
        <name>Zn(2+)</name>
        <dbReference type="ChEBI" id="CHEBI:29105"/>
        <label>1</label>
    </ligand>
</feature>
<dbReference type="EMBL" id="LQYN01000034">
    <property type="protein sequence ID" value="KYD08176.1"/>
    <property type="molecule type" value="Genomic_DNA"/>
</dbReference>
<dbReference type="PANTHER" id="PTHR43668">
    <property type="entry name" value="ALLANTOINASE"/>
    <property type="match status" value="1"/>
</dbReference>
<comment type="similarity">
    <text evidence="2 6">Belongs to the metallo-dependent hydrolases superfamily. DHOase family. Class I DHOase subfamily.</text>
</comment>
<evidence type="ECO:0000256" key="6">
    <source>
        <dbReference type="HAMAP-Rule" id="MF_00220"/>
    </source>
</evidence>
<dbReference type="NCBIfam" id="TIGR00857">
    <property type="entry name" value="pyrC_multi"/>
    <property type="match status" value="1"/>
</dbReference>
<feature type="binding site" evidence="6">
    <location>
        <position position="93"/>
    </location>
    <ligand>
        <name>substrate</name>
    </ligand>
</feature>
<comment type="function">
    <text evidence="1 6">Catalyzes the reversible cyclization of carbamoyl aspartate to dihydroorotate.</text>
</comment>
<feature type="binding site" evidence="6">
    <location>
        <position position="178"/>
    </location>
    <ligand>
        <name>Zn(2+)</name>
        <dbReference type="ChEBI" id="CHEBI:29105"/>
        <label>2</label>
    </ligand>
</feature>
<dbReference type="EC" id="3.5.2.3" evidence="6"/>
<feature type="binding site" evidence="6">
    <location>
        <position position="277"/>
    </location>
    <ligand>
        <name>substrate</name>
    </ligand>
</feature>
<dbReference type="GO" id="GO:0005737">
    <property type="term" value="C:cytoplasm"/>
    <property type="evidence" value="ECO:0007669"/>
    <property type="project" value="TreeGrafter"/>
</dbReference>